<dbReference type="SUPFAM" id="SSF46946">
    <property type="entry name" value="S13-like H2TH domain"/>
    <property type="match status" value="1"/>
</dbReference>
<dbReference type="InterPro" id="IPR001750">
    <property type="entry name" value="ND/Mrp_TM"/>
</dbReference>
<organism evidence="13 14">
    <name type="scientific">Papaver somniferum</name>
    <name type="common">Opium poppy</name>
    <dbReference type="NCBI Taxonomy" id="3469"/>
    <lineage>
        <taxon>Eukaryota</taxon>
        <taxon>Viridiplantae</taxon>
        <taxon>Streptophyta</taxon>
        <taxon>Embryophyta</taxon>
        <taxon>Tracheophyta</taxon>
        <taxon>Spermatophyta</taxon>
        <taxon>Magnoliopsida</taxon>
        <taxon>Ranunculales</taxon>
        <taxon>Papaveraceae</taxon>
        <taxon>Papaveroideae</taxon>
        <taxon>Papaver</taxon>
    </lineage>
</organism>
<dbReference type="GO" id="GO:0003735">
    <property type="term" value="F:structural constituent of ribosome"/>
    <property type="evidence" value="ECO:0007669"/>
    <property type="project" value="InterPro"/>
</dbReference>
<dbReference type="Gene3D" id="4.10.910.10">
    <property type="entry name" value="30s ribosomal protein s13, domain 2"/>
    <property type="match status" value="1"/>
</dbReference>
<dbReference type="GO" id="GO:0005840">
    <property type="term" value="C:ribosome"/>
    <property type="evidence" value="ECO:0007669"/>
    <property type="project" value="UniProtKB-KW"/>
</dbReference>
<evidence type="ECO:0000313" key="13">
    <source>
        <dbReference type="EMBL" id="RZC65440.1"/>
    </source>
</evidence>
<dbReference type="InterPro" id="IPR003945">
    <property type="entry name" value="NU5C-like"/>
</dbReference>
<evidence type="ECO:0000256" key="11">
    <source>
        <dbReference type="ARBA" id="ARBA00023274"/>
    </source>
</evidence>
<evidence type="ECO:0000256" key="6">
    <source>
        <dbReference type="ARBA" id="ARBA00022967"/>
    </source>
</evidence>
<dbReference type="GO" id="GO:0006412">
    <property type="term" value="P:translation"/>
    <property type="evidence" value="ECO:0007669"/>
    <property type="project" value="InterPro"/>
</dbReference>
<dbReference type="PRINTS" id="PR01434">
    <property type="entry name" value="NADHDHGNASE5"/>
</dbReference>
<dbReference type="GO" id="GO:1990904">
    <property type="term" value="C:ribonucleoprotein complex"/>
    <property type="evidence" value="ECO:0007669"/>
    <property type="project" value="UniProtKB-KW"/>
</dbReference>
<evidence type="ECO:0000256" key="1">
    <source>
        <dbReference type="ARBA" id="ARBA00004141"/>
    </source>
</evidence>
<dbReference type="GO" id="GO:0008137">
    <property type="term" value="F:NADH dehydrogenase (ubiquinone) activity"/>
    <property type="evidence" value="ECO:0007669"/>
    <property type="project" value="InterPro"/>
</dbReference>
<dbReference type="EMBL" id="CM010720">
    <property type="protein sequence ID" value="RZC65440.1"/>
    <property type="molecule type" value="Genomic_DNA"/>
</dbReference>
<dbReference type="AlphaFoldDB" id="A0A4Y7JZE5"/>
<dbReference type="InterPro" id="IPR010979">
    <property type="entry name" value="Ribosomal_uS13-like_H2TH"/>
</dbReference>
<dbReference type="PROSITE" id="PS50159">
    <property type="entry name" value="RIBOSOMAL_S13_2"/>
    <property type="match status" value="1"/>
</dbReference>
<keyword evidence="10" id="KW-0472">Membrane</keyword>
<comment type="subcellular location">
    <subcellularLocation>
        <location evidence="1">Membrane</location>
        <topology evidence="1">Multi-pass membrane protein</topology>
    </subcellularLocation>
</comment>
<feature type="domain" description="NADH:quinone oxidoreductase/Mrp antiporter transmembrane" evidence="12">
    <location>
        <begin position="37"/>
        <end position="88"/>
    </location>
</feature>
<dbReference type="Pfam" id="PF00361">
    <property type="entry name" value="Proton_antipo_M"/>
    <property type="match status" value="1"/>
</dbReference>
<evidence type="ECO:0000256" key="8">
    <source>
        <dbReference type="ARBA" id="ARBA00022989"/>
    </source>
</evidence>
<evidence type="ECO:0000256" key="5">
    <source>
        <dbReference type="ARBA" id="ARBA00022692"/>
    </source>
</evidence>
<proteinExistence type="inferred from homology"/>
<keyword evidence="9" id="KW-0520">NAD</keyword>
<dbReference type="Gramene" id="RZC65440">
    <property type="protein sequence ID" value="RZC65440"/>
    <property type="gene ID" value="C5167_009129"/>
</dbReference>
<evidence type="ECO:0000256" key="10">
    <source>
        <dbReference type="ARBA" id="ARBA00023136"/>
    </source>
</evidence>
<gene>
    <name evidence="13" type="ORF">C5167_009129</name>
</gene>
<evidence type="ECO:0000256" key="9">
    <source>
        <dbReference type="ARBA" id="ARBA00023027"/>
    </source>
</evidence>
<keyword evidence="8" id="KW-1133">Transmembrane helix</keyword>
<dbReference type="GO" id="GO:0009536">
    <property type="term" value="C:plastid"/>
    <property type="evidence" value="ECO:0007669"/>
    <property type="project" value="UniProtKB-ARBA"/>
</dbReference>
<evidence type="ECO:0000256" key="7">
    <source>
        <dbReference type="ARBA" id="ARBA00022980"/>
    </source>
</evidence>
<keyword evidence="14" id="KW-1185">Reference proteome</keyword>
<keyword evidence="11" id="KW-0687">Ribonucleoprotein</keyword>
<keyword evidence="5" id="KW-0812">Transmembrane</keyword>
<dbReference type="InterPro" id="IPR027437">
    <property type="entry name" value="Rbsml_uS13_C"/>
</dbReference>
<evidence type="ECO:0000259" key="12">
    <source>
        <dbReference type="Pfam" id="PF00361"/>
    </source>
</evidence>
<evidence type="ECO:0000256" key="2">
    <source>
        <dbReference type="ARBA" id="ARBA00008080"/>
    </source>
</evidence>
<keyword evidence="4" id="KW-0813">Transport</keyword>
<evidence type="ECO:0000313" key="14">
    <source>
        <dbReference type="Proteomes" id="UP000316621"/>
    </source>
</evidence>
<dbReference type="STRING" id="3469.A0A4Y7JZE5"/>
<evidence type="ECO:0000256" key="3">
    <source>
        <dbReference type="ARBA" id="ARBA00008200"/>
    </source>
</evidence>
<dbReference type="Proteomes" id="UP000316621">
    <property type="component" value="Chromosome 6"/>
</dbReference>
<evidence type="ECO:0000256" key="4">
    <source>
        <dbReference type="ARBA" id="ARBA00022448"/>
    </source>
</evidence>
<protein>
    <recommendedName>
        <fullName evidence="12">NADH:quinone oxidoreductase/Mrp antiporter transmembrane domain-containing protein</fullName>
    </recommendedName>
</protein>
<dbReference type="PANTHER" id="PTHR42829:SF2">
    <property type="entry name" value="NADH-UBIQUINONE OXIDOREDUCTASE CHAIN 5"/>
    <property type="match status" value="1"/>
</dbReference>
<name>A0A4Y7JZE5_PAPSO</name>
<dbReference type="GO" id="GO:0015990">
    <property type="term" value="P:electron transport coupled proton transport"/>
    <property type="evidence" value="ECO:0007669"/>
    <property type="project" value="TreeGrafter"/>
</dbReference>
<keyword evidence="7" id="KW-0689">Ribosomal protein</keyword>
<sequence>MIGQDHVVHWELKREERADIERLISISRYRGIRHQEGAAGKSAQIGLHTWLPDAMEGPTLVSALIHAATTVTAGVFMIARCSPLFEYLIVSDYRYCTSQACNDSSSPEAHPGGLLYKAPAEEILPANRRYSAPHNIGIDTL</sequence>
<comment type="similarity">
    <text evidence="3">Belongs to the complex I subunit 5 family.</text>
</comment>
<dbReference type="GO" id="GO:0016020">
    <property type="term" value="C:membrane"/>
    <property type="evidence" value="ECO:0007669"/>
    <property type="project" value="UniProtKB-SubCell"/>
</dbReference>
<dbReference type="GO" id="GO:0003723">
    <property type="term" value="F:RNA binding"/>
    <property type="evidence" value="ECO:0007669"/>
    <property type="project" value="InterPro"/>
</dbReference>
<accession>A0A4Y7JZE5</accession>
<dbReference type="GO" id="GO:0042773">
    <property type="term" value="P:ATP synthesis coupled electron transport"/>
    <property type="evidence" value="ECO:0007669"/>
    <property type="project" value="InterPro"/>
</dbReference>
<keyword evidence="6" id="KW-1278">Translocase</keyword>
<comment type="similarity">
    <text evidence="2">Belongs to the universal ribosomal protein uS13 family.</text>
</comment>
<reference evidence="13 14" key="1">
    <citation type="journal article" date="2018" name="Science">
        <title>The opium poppy genome and morphinan production.</title>
        <authorList>
            <person name="Guo L."/>
            <person name="Winzer T."/>
            <person name="Yang X."/>
            <person name="Li Y."/>
            <person name="Ning Z."/>
            <person name="He Z."/>
            <person name="Teodor R."/>
            <person name="Lu Y."/>
            <person name="Bowser T.A."/>
            <person name="Graham I.A."/>
            <person name="Ye K."/>
        </authorList>
    </citation>
    <scope>NUCLEOTIDE SEQUENCE [LARGE SCALE GENOMIC DNA]</scope>
    <source>
        <strain evidence="14">cv. HN1</strain>
        <tissue evidence="13">Leaves</tissue>
    </source>
</reference>
<dbReference type="PANTHER" id="PTHR42829">
    <property type="entry name" value="NADH-UBIQUINONE OXIDOREDUCTASE CHAIN 5"/>
    <property type="match status" value="1"/>
</dbReference>
<dbReference type="GO" id="GO:0003954">
    <property type="term" value="F:NADH dehydrogenase activity"/>
    <property type="evidence" value="ECO:0007669"/>
    <property type="project" value="TreeGrafter"/>
</dbReference>